<evidence type="ECO:0000313" key="9">
    <source>
        <dbReference type="Proteomes" id="UP000503004"/>
    </source>
</evidence>
<name>A0A858Q711_9GAMM</name>
<comment type="domain">
    <text evidence="6">Has three domains with a flexible linker between the domains II and III and assumes an 'L' shape. Domain III is highly mobile and contacts RuvB.</text>
</comment>
<dbReference type="GO" id="GO:0005737">
    <property type="term" value="C:cytoplasm"/>
    <property type="evidence" value="ECO:0007669"/>
    <property type="project" value="UniProtKB-SubCell"/>
</dbReference>
<dbReference type="KEGG" id="metu:GNH96_06240"/>
<dbReference type="HAMAP" id="MF_00031">
    <property type="entry name" value="DNA_HJ_migration_RuvA"/>
    <property type="match status" value="1"/>
</dbReference>
<comment type="function">
    <text evidence="6">The RuvA-RuvB-RuvC complex processes Holliday junction (HJ) DNA during genetic recombination and DNA repair, while the RuvA-RuvB complex plays an important role in the rescue of blocked DNA replication forks via replication fork reversal (RFR). RuvA specifically binds to HJ cruciform DNA, conferring on it an open structure. The RuvB hexamer acts as an ATP-dependent pump, pulling dsDNA into and through the RuvAB complex. HJ branch migration allows RuvC to scan DNA until it finds its consensus sequence, where it cleaves and resolves the cruciform DNA.</text>
</comment>
<feature type="domain" description="Helix-hairpin-helix DNA-binding motif class 1" evidence="7">
    <location>
        <begin position="73"/>
        <end position="92"/>
    </location>
</feature>
<feature type="region of interest" description="Domain III" evidence="6">
    <location>
        <begin position="148"/>
        <end position="201"/>
    </location>
</feature>
<dbReference type="InterPro" id="IPR010994">
    <property type="entry name" value="RuvA_2-like"/>
</dbReference>
<evidence type="ECO:0000256" key="3">
    <source>
        <dbReference type="ARBA" id="ARBA00023125"/>
    </source>
</evidence>
<keyword evidence="1 6" id="KW-0963">Cytoplasm</keyword>
<evidence type="ECO:0000256" key="4">
    <source>
        <dbReference type="ARBA" id="ARBA00023172"/>
    </source>
</evidence>
<dbReference type="Gene3D" id="1.10.150.20">
    <property type="entry name" value="5' to 3' exonuclease, C-terminal subdomain"/>
    <property type="match status" value="1"/>
</dbReference>
<evidence type="ECO:0000259" key="7">
    <source>
        <dbReference type="SMART" id="SM00278"/>
    </source>
</evidence>
<dbReference type="InterPro" id="IPR036267">
    <property type="entry name" value="RuvA_C_sf"/>
</dbReference>
<feature type="region of interest" description="Domain I" evidence="6">
    <location>
        <begin position="1"/>
        <end position="64"/>
    </location>
</feature>
<accession>A0A858Q711</accession>
<comment type="caution">
    <text evidence="6">Lacks conserved residue(s) required for the propagation of feature annotation.</text>
</comment>
<dbReference type="EMBL" id="CP046565">
    <property type="protein sequence ID" value="QJD29607.1"/>
    <property type="molecule type" value="Genomic_DNA"/>
</dbReference>
<dbReference type="SMART" id="SM00278">
    <property type="entry name" value="HhH1"/>
    <property type="match status" value="2"/>
</dbReference>
<dbReference type="Pfam" id="PF07499">
    <property type="entry name" value="RuvA_C"/>
    <property type="match status" value="1"/>
</dbReference>
<dbReference type="InterPro" id="IPR003583">
    <property type="entry name" value="Hlx-hairpin-Hlx_DNA-bd_motif"/>
</dbReference>
<dbReference type="CDD" id="cd14332">
    <property type="entry name" value="UBA_RuvA_C"/>
    <property type="match status" value="1"/>
</dbReference>
<feature type="domain" description="Helix-hairpin-helix DNA-binding motif class 1" evidence="7">
    <location>
        <begin position="108"/>
        <end position="127"/>
    </location>
</feature>
<comment type="subcellular location">
    <subcellularLocation>
        <location evidence="6">Cytoplasm</location>
    </subcellularLocation>
</comment>
<dbReference type="InterPro" id="IPR000085">
    <property type="entry name" value="RuvA"/>
</dbReference>
<sequence>MIGFVRGILVAKRAPALLIDVQGLGYEIDAPMSTFYNLPEIGAEVRLYTHLQIREDAHSLFGFGTEAERSLFRSLIRVSGIGAKLALAILSGISVDDFRACVERQDSARLVRLPGIGKKTAERLIIELRDRLDLGVPSVAAGNFSGSAPQSYVVDPADEAVSALIALGFKPQEANTLVAKQAAEGRSAEDLIRLALQSAVR</sequence>
<dbReference type="AlphaFoldDB" id="A0A858Q711"/>
<keyword evidence="9" id="KW-1185">Reference proteome</keyword>
<dbReference type="Gene3D" id="1.10.8.10">
    <property type="entry name" value="DNA helicase RuvA subunit, C-terminal domain"/>
    <property type="match status" value="1"/>
</dbReference>
<evidence type="ECO:0000256" key="1">
    <source>
        <dbReference type="ARBA" id="ARBA00022490"/>
    </source>
</evidence>
<dbReference type="GO" id="GO:0009378">
    <property type="term" value="F:four-way junction helicase activity"/>
    <property type="evidence" value="ECO:0007669"/>
    <property type="project" value="InterPro"/>
</dbReference>
<dbReference type="GO" id="GO:0000400">
    <property type="term" value="F:four-way junction DNA binding"/>
    <property type="evidence" value="ECO:0007669"/>
    <property type="project" value="UniProtKB-UniRule"/>
</dbReference>
<comment type="subunit">
    <text evidence="6">Homotetramer. Forms an RuvA(8)-RuvB(12)-Holliday junction (HJ) complex. HJ DNA is sandwiched between 2 RuvA tetramers; dsDNA enters through RuvA and exits via RuvB. An RuvB hexamer assembles on each DNA strand where it exits the tetramer. Each RuvB hexamer is contacted by two RuvA subunits (via domain III) on 2 adjacent RuvB subunits; this complex drives branch migration. In the full resolvosome a probable DNA-RuvA(4)-RuvB(12)-RuvC(2) complex forms which resolves the HJ.</text>
</comment>
<keyword evidence="5 6" id="KW-0234">DNA repair</keyword>
<protein>
    <recommendedName>
        <fullName evidence="6">Holliday junction branch migration complex subunit RuvA</fullName>
    </recommendedName>
</protein>
<dbReference type="RefSeq" id="WP_169602891.1">
    <property type="nucleotide sequence ID" value="NZ_CP046565.1"/>
</dbReference>
<dbReference type="NCBIfam" id="TIGR00084">
    <property type="entry name" value="ruvA"/>
    <property type="match status" value="1"/>
</dbReference>
<keyword evidence="2 6" id="KW-0227">DNA damage</keyword>
<dbReference type="GO" id="GO:0006281">
    <property type="term" value="P:DNA repair"/>
    <property type="evidence" value="ECO:0007669"/>
    <property type="project" value="UniProtKB-UniRule"/>
</dbReference>
<evidence type="ECO:0000256" key="5">
    <source>
        <dbReference type="ARBA" id="ARBA00023204"/>
    </source>
</evidence>
<proteinExistence type="inferred from homology"/>
<dbReference type="Pfam" id="PF14520">
    <property type="entry name" value="HHH_5"/>
    <property type="match status" value="1"/>
</dbReference>
<keyword evidence="4 6" id="KW-0233">DNA recombination</keyword>
<dbReference type="SUPFAM" id="SSF47781">
    <property type="entry name" value="RuvA domain 2-like"/>
    <property type="match status" value="1"/>
</dbReference>
<dbReference type="InterPro" id="IPR012340">
    <property type="entry name" value="NA-bd_OB-fold"/>
</dbReference>
<reference evidence="9" key="1">
    <citation type="submission" date="2019-12" db="EMBL/GenBank/DDBJ databases">
        <authorList>
            <person name="Awala S.I."/>
            <person name="Rhee S.K."/>
        </authorList>
    </citation>
    <scope>NUCLEOTIDE SEQUENCE [LARGE SCALE GENOMIC DNA]</scope>
    <source>
        <strain evidence="9">IM1</strain>
    </source>
</reference>
<evidence type="ECO:0000256" key="6">
    <source>
        <dbReference type="HAMAP-Rule" id="MF_00031"/>
    </source>
</evidence>
<dbReference type="Gene3D" id="2.40.50.140">
    <property type="entry name" value="Nucleic acid-binding proteins"/>
    <property type="match status" value="1"/>
</dbReference>
<gene>
    <name evidence="6 8" type="primary">ruvA</name>
    <name evidence="8" type="ORF">GNH96_06240</name>
</gene>
<dbReference type="GO" id="GO:0006310">
    <property type="term" value="P:DNA recombination"/>
    <property type="evidence" value="ECO:0007669"/>
    <property type="project" value="UniProtKB-UniRule"/>
</dbReference>
<dbReference type="GO" id="GO:0048476">
    <property type="term" value="C:Holliday junction resolvase complex"/>
    <property type="evidence" value="ECO:0007669"/>
    <property type="project" value="UniProtKB-UniRule"/>
</dbReference>
<keyword evidence="3 6" id="KW-0238">DNA-binding</keyword>
<dbReference type="Pfam" id="PF01330">
    <property type="entry name" value="RuvA_N"/>
    <property type="match status" value="1"/>
</dbReference>
<dbReference type="InterPro" id="IPR011114">
    <property type="entry name" value="RuvA_C"/>
</dbReference>
<dbReference type="SUPFAM" id="SSF46929">
    <property type="entry name" value="DNA helicase RuvA subunit, C-terminal domain"/>
    <property type="match status" value="1"/>
</dbReference>
<dbReference type="InterPro" id="IPR013849">
    <property type="entry name" value="DNA_helicase_Holl-junc_RuvA_I"/>
</dbReference>
<dbReference type="GO" id="GO:0005524">
    <property type="term" value="F:ATP binding"/>
    <property type="evidence" value="ECO:0007669"/>
    <property type="project" value="InterPro"/>
</dbReference>
<dbReference type="SUPFAM" id="SSF50249">
    <property type="entry name" value="Nucleic acid-binding proteins"/>
    <property type="match status" value="1"/>
</dbReference>
<evidence type="ECO:0000256" key="2">
    <source>
        <dbReference type="ARBA" id="ARBA00022763"/>
    </source>
</evidence>
<dbReference type="Proteomes" id="UP000503004">
    <property type="component" value="Chromosome"/>
</dbReference>
<evidence type="ECO:0000313" key="8">
    <source>
        <dbReference type="EMBL" id="QJD29607.1"/>
    </source>
</evidence>
<organism evidence="8 9">
    <name type="scientific">Methylococcus geothermalis</name>
    <dbReference type="NCBI Taxonomy" id="2681310"/>
    <lineage>
        <taxon>Bacteria</taxon>
        <taxon>Pseudomonadati</taxon>
        <taxon>Pseudomonadota</taxon>
        <taxon>Gammaproteobacteria</taxon>
        <taxon>Methylococcales</taxon>
        <taxon>Methylococcaceae</taxon>
        <taxon>Methylococcus</taxon>
    </lineage>
</organism>
<dbReference type="GO" id="GO:0009379">
    <property type="term" value="C:Holliday junction helicase complex"/>
    <property type="evidence" value="ECO:0007669"/>
    <property type="project" value="InterPro"/>
</dbReference>
<comment type="similarity">
    <text evidence="6">Belongs to the RuvA family.</text>
</comment>